<dbReference type="Proteomes" id="UP000030645">
    <property type="component" value="Unassembled WGS sequence"/>
</dbReference>
<protein>
    <submittedName>
        <fullName evidence="1">Uncharacterized protein</fullName>
    </submittedName>
</protein>
<dbReference type="AlphaFoldDB" id="W9SKQ3"/>
<sequence>MEFSLHHCSRSQLTKIAVIFQLDAIRFSENQDGAQCLVSRRHRDLVGAVREMSELSISGETKRGEEEKRE</sequence>
<proteinExistence type="predicted"/>
<reference evidence="2" key="1">
    <citation type="submission" date="2013-01" db="EMBL/GenBank/DDBJ databases">
        <title>Draft Genome Sequence of a Mulberry Tree, Morus notabilis C.K. Schneid.</title>
        <authorList>
            <person name="He N."/>
            <person name="Zhao S."/>
        </authorList>
    </citation>
    <scope>NUCLEOTIDE SEQUENCE</scope>
</reference>
<evidence type="ECO:0000313" key="1">
    <source>
        <dbReference type="EMBL" id="EXC14243.1"/>
    </source>
</evidence>
<organism evidence="1 2">
    <name type="scientific">Morus notabilis</name>
    <dbReference type="NCBI Taxonomy" id="981085"/>
    <lineage>
        <taxon>Eukaryota</taxon>
        <taxon>Viridiplantae</taxon>
        <taxon>Streptophyta</taxon>
        <taxon>Embryophyta</taxon>
        <taxon>Tracheophyta</taxon>
        <taxon>Spermatophyta</taxon>
        <taxon>Magnoliopsida</taxon>
        <taxon>eudicotyledons</taxon>
        <taxon>Gunneridae</taxon>
        <taxon>Pentapetalae</taxon>
        <taxon>rosids</taxon>
        <taxon>fabids</taxon>
        <taxon>Rosales</taxon>
        <taxon>Moraceae</taxon>
        <taxon>Moreae</taxon>
        <taxon>Morus</taxon>
    </lineage>
</organism>
<keyword evidence="2" id="KW-1185">Reference proteome</keyword>
<accession>W9SKQ3</accession>
<dbReference type="EMBL" id="KE345760">
    <property type="protein sequence ID" value="EXC14243.1"/>
    <property type="molecule type" value="Genomic_DNA"/>
</dbReference>
<name>W9SKQ3_9ROSA</name>
<evidence type="ECO:0000313" key="2">
    <source>
        <dbReference type="Proteomes" id="UP000030645"/>
    </source>
</evidence>
<gene>
    <name evidence="1" type="ORF">L484_021741</name>
</gene>